<feature type="transmembrane region" description="Helical" evidence="1">
    <location>
        <begin position="252"/>
        <end position="271"/>
    </location>
</feature>
<dbReference type="Gene3D" id="2.30.30.40">
    <property type="entry name" value="SH3 Domains"/>
    <property type="match status" value="1"/>
</dbReference>
<reference evidence="3" key="1">
    <citation type="journal article" date="2019" name="Int. J. Syst. Evol. Microbiol.">
        <title>The Global Catalogue of Microorganisms (GCM) 10K type strain sequencing project: providing services to taxonomists for standard genome sequencing and annotation.</title>
        <authorList>
            <consortium name="The Broad Institute Genomics Platform"/>
            <consortium name="The Broad Institute Genome Sequencing Center for Infectious Disease"/>
            <person name="Wu L."/>
            <person name="Ma J."/>
        </authorList>
    </citation>
    <scope>NUCLEOTIDE SEQUENCE [LARGE SCALE GENOMIC DNA]</scope>
    <source>
        <strain evidence="3">JCM 17068</strain>
    </source>
</reference>
<keyword evidence="1" id="KW-1133">Transmembrane helix</keyword>
<keyword evidence="1" id="KW-0812">Transmembrane</keyword>
<feature type="transmembrane region" description="Helical" evidence="1">
    <location>
        <begin position="220"/>
        <end position="240"/>
    </location>
</feature>
<dbReference type="Proteomes" id="UP001500426">
    <property type="component" value="Unassembled WGS sequence"/>
</dbReference>
<evidence type="ECO:0008006" key="4">
    <source>
        <dbReference type="Google" id="ProtNLM"/>
    </source>
</evidence>
<dbReference type="EMBL" id="BAABCS010000018">
    <property type="protein sequence ID" value="GAA4053037.1"/>
    <property type="molecule type" value="Genomic_DNA"/>
</dbReference>
<sequence length="288" mass="33169">MKKIIYLTLLSLVFISCDSNERNIKKTFNRLNDGEISAASKYIWPEDHKNLYTFDQRFLSKNDLLSFDIETIEKLNDESYKLTLNCNNSNKEVLDYFKTKGNLIAETKIVDTIFVKTANGKEYVTFDWDLNDKSISNNIKLSSILVKKLNLRSGPGKNFNVISQLENGDELLIDDNYENSNWRKGFYFEENSSIKKVYFSSKLTDRKEISFFTLKWAESLGIIVISILGLIVLFVVYPLLFSALFRAGGEGAGVFALILFVILLVAVYFTYQIIEIAFFELFIINLPF</sequence>
<evidence type="ECO:0000313" key="3">
    <source>
        <dbReference type="Proteomes" id="UP001500426"/>
    </source>
</evidence>
<dbReference type="RefSeq" id="WP_344816619.1">
    <property type="nucleotide sequence ID" value="NZ_BAABCS010000018.1"/>
</dbReference>
<organism evidence="2 3">
    <name type="scientific">Flavobacterium chungnamense</name>
    <dbReference type="NCBI Taxonomy" id="706182"/>
    <lineage>
        <taxon>Bacteria</taxon>
        <taxon>Pseudomonadati</taxon>
        <taxon>Bacteroidota</taxon>
        <taxon>Flavobacteriia</taxon>
        <taxon>Flavobacteriales</taxon>
        <taxon>Flavobacteriaceae</taxon>
        <taxon>Flavobacterium</taxon>
    </lineage>
</organism>
<evidence type="ECO:0000256" key="1">
    <source>
        <dbReference type="SAM" id="Phobius"/>
    </source>
</evidence>
<evidence type="ECO:0000313" key="2">
    <source>
        <dbReference type="EMBL" id="GAA4053037.1"/>
    </source>
</evidence>
<name>A0ABP7UUG5_9FLAO</name>
<proteinExistence type="predicted"/>
<comment type="caution">
    <text evidence="2">The sequence shown here is derived from an EMBL/GenBank/DDBJ whole genome shotgun (WGS) entry which is preliminary data.</text>
</comment>
<protein>
    <recommendedName>
        <fullName evidence="4">SH3 domain-containing protein</fullName>
    </recommendedName>
</protein>
<dbReference type="PROSITE" id="PS51257">
    <property type="entry name" value="PROKAR_LIPOPROTEIN"/>
    <property type="match status" value="1"/>
</dbReference>
<keyword evidence="3" id="KW-1185">Reference proteome</keyword>
<accession>A0ABP7UUG5</accession>
<keyword evidence="1" id="KW-0472">Membrane</keyword>
<gene>
    <name evidence="2" type="ORF">GCM10022388_19190</name>
</gene>